<sequence length="211" mass="22981">MQSTFASALEHAIATTGRSLRSVCAQAGVSYDQMKNVRQGKAKTTNVDDAMKIAAAFGVTLEDFYDGNFSGSGRKTAVAGRIGAGAQVELMDDFAKGDGIYHVETPNHLPTHGIVAVEVTGDSMEPFYESGGVVFYSRDTIGVPSEALNKICVAECEEGKVWLKQVKQGNEPHLFHLLSLNMTAEPMFNRRLKWAAPIKHYLQPELVRKSS</sequence>
<gene>
    <name evidence="2" type="ordered locus">KVU_0713</name>
</gene>
<evidence type="ECO:0000259" key="1">
    <source>
        <dbReference type="PROSITE" id="PS50943"/>
    </source>
</evidence>
<accession>F9Y4J5</accession>
<dbReference type="HOGENOM" id="CLU_088925_1_0_5"/>
<dbReference type="AlphaFoldDB" id="F9Y4J5"/>
<dbReference type="KEGG" id="kvl:KVU_0713"/>
<dbReference type="InterPro" id="IPR039418">
    <property type="entry name" value="LexA-like"/>
</dbReference>
<name>F9Y4J5_KETVW</name>
<dbReference type="InterPro" id="IPR036286">
    <property type="entry name" value="LexA/Signal_pep-like_sf"/>
</dbReference>
<dbReference type="InterPro" id="IPR001387">
    <property type="entry name" value="Cro/C1-type_HTH"/>
</dbReference>
<feature type="domain" description="HTH cro/C1-type" evidence="1">
    <location>
        <begin position="17"/>
        <end position="64"/>
    </location>
</feature>
<dbReference type="PROSITE" id="PS50943">
    <property type="entry name" value="HTH_CROC1"/>
    <property type="match status" value="1"/>
</dbReference>
<protein>
    <submittedName>
        <fullName evidence="2">HTH-type transcriptional regulator prtR</fullName>
    </submittedName>
</protein>
<dbReference type="SUPFAM" id="SSF47413">
    <property type="entry name" value="lambda repressor-like DNA-binding domains"/>
    <property type="match status" value="1"/>
</dbReference>
<dbReference type="eggNOG" id="COG2932">
    <property type="taxonomic scope" value="Bacteria"/>
</dbReference>
<dbReference type="CDD" id="cd00093">
    <property type="entry name" value="HTH_XRE"/>
    <property type="match status" value="1"/>
</dbReference>
<dbReference type="InterPro" id="IPR010982">
    <property type="entry name" value="Lambda_DNA-bd_dom_sf"/>
</dbReference>
<dbReference type="Pfam" id="PF00717">
    <property type="entry name" value="Peptidase_S24"/>
    <property type="match status" value="1"/>
</dbReference>
<dbReference type="RefSeq" id="WP_014537628.1">
    <property type="nucleotide sequence ID" value="NC_017384.1"/>
</dbReference>
<dbReference type="Pfam" id="PF13443">
    <property type="entry name" value="HTH_26"/>
    <property type="match status" value="1"/>
</dbReference>
<dbReference type="Gene3D" id="1.10.260.40">
    <property type="entry name" value="lambda repressor-like DNA-binding domains"/>
    <property type="match status" value="1"/>
</dbReference>
<dbReference type="OrthoDB" id="9792157at2"/>
<dbReference type="CDD" id="cd06529">
    <property type="entry name" value="S24_LexA-like"/>
    <property type="match status" value="1"/>
</dbReference>
<keyword evidence="3" id="KW-1185">Reference proteome</keyword>
<dbReference type="Proteomes" id="UP000000692">
    <property type="component" value="Chromosome"/>
</dbReference>
<dbReference type="GO" id="GO:0003677">
    <property type="term" value="F:DNA binding"/>
    <property type="evidence" value="ECO:0007669"/>
    <property type="project" value="InterPro"/>
</dbReference>
<reference evidence="2 3" key="1">
    <citation type="journal article" date="2011" name="J. Bacteriol.">
        <title>Complete genome sequence of the industrial strain Ketogulonicigenium vulgare WSH-001.</title>
        <authorList>
            <person name="Liu L."/>
            <person name="Li Y."/>
            <person name="Zhang J."/>
            <person name="Zhou Z."/>
            <person name="Liu J."/>
            <person name="Li X."/>
            <person name="Zhou J."/>
            <person name="Du G."/>
            <person name="Wang L."/>
            <person name="Chen J."/>
        </authorList>
    </citation>
    <scope>NUCLEOTIDE SEQUENCE [LARGE SCALE GENOMIC DNA]</scope>
    <source>
        <strain evidence="2 3">WSH-001</strain>
    </source>
</reference>
<dbReference type="EMBL" id="CP002018">
    <property type="protein sequence ID" value="AEM40552.1"/>
    <property type="molecule type" value="Genomic_DNA"/>
</dbReference>
<organism evidence="2 3">
    <name type="scientific">Ketogulonicigenium vulgare (strain WSH-001)</name>
    <dbReference type="NCBI Taxonomy" id="759362"/>
    <lineage>
        <taxon>Bacteria</taxon>
        <taxon>Pseudomonadati</taxon>
        <taxon>Pseudomonadota</taxon>
        <taxon>Alphaproteobacteria</taxon>
        <taxon>Rhodobacterales</taxon>
        <taxon>Roseobacteraceae</taxon>
        <taxon>Ketogulonicigenium</taxon>
    </lineage>
</organism>
<evidence type="ECO:0000313" key="2">
    <source>
        <dbReference type="EMBL" id="AEM40552.1"/>
    </source>
</evidence>
<dbReference type="InterPro" id="IPR015927">
    <property type="entry name" value="Peptidase_S24_S26A/B/C"/>
</dbReference>
<dbReference type="SUPFAM" id="SSF51306">
    <property type="entry name" value="LexA/Signal peptidase"/>
    <property type="match status" value="1"/>
</dbReference>
<evidence type="ECO:0000313" key="3">
    <source>
        <dbReference type="Proteomes" id="UP000000692"/>
    </source>
</evidence>
<proteinExistence type="predicted"/>
<dbReference type="Gene3D" id="2.10.109.10">
    <property type="entry name" value="Umud Fragment, subunit A"/>
    <property type="match status" value="1"/>
</dbReference>